<dbReference type="STRING" id="1112204.GPOL_c09340"/>
<evidence type="ECO:0000313" key="2">
    <source>
        <dbReference type="EMBL" id="AFA71997.1"/>
    </source>
</evidence>
<keyword evidence="3" id="KW-1185">Reference proteome</keyword>
<dbReference type="RefSeq" id="WP_014358925.1">
    <property type="nucleotide sequence ID" value="NC_016906.1"/>
</dbReference>
<evidence type="ECO:0000313" key="3">
    <source>
        <dbReference type="Proteomes" id="UP000009154"/>
    </source>
</evidence>
<reference evidence="2 3" key="1">
    <citation type="journal article" date="2012" name="Appl. Environ. Microbiol.">
        <title>Involvement of two latex-clearing proteins during rubber degradation and insights into the subsequent degradation pathway revealed by the genome sequence of Gordonia polyisoprenivorans strain VH2.</title>
        <authorList>
            <person name="Hiessl S."/>
            <person name="Schuldes J."/>
            <person name="Thurmer A."/>
            <person name="Halbsguth T."/>
            <person name="Broker D."/>
            <person name="Angelov A."/>
            <person name="Liebl W."/>
            <person name="Daniel R."/>
            <person name="Steinbuchel A."/>
        </authorList>
    </citation>
    <scope>NUCLEOTIDE SEQUENCE [LARGE SCALE GENOMIC DNA]</scope>
    <source>
        <strain evidence="3">DSM 44266 / VH2</strain>
    </source>
</reference>
<dbReference type="HOGENOM" id="CLU_2954036_0_0_11"/>
<dbReference type="KEGG" id="gpo:GPOL_c09340"/>
<dbReference type="GeneID" id="90158019"/>
<proteinExistence type="predicted"/>
<sequence length="59" mass="5859">MKRLTGALVAVAVATLGLAACGNDSAPTVQTVTRTTVIETTTTTTTTSTVATVTATETS</sequence>
<protein>
    <submittedName>
        <fullName evidence="2">Uncharacterized protein</fullName>
    </submittedName>
</protein>
<keyword evidence="1" id="KW-0732">Signal</keyword>
<feature type="chain" id="PRO_5038564012" evidence="1">
    <location>
        <begin position="20"/>
        <end position="59"/>
    </location>
</feature>
<dbReference type="AlphaFoldDB" id="H6MZL0"/>
<dbReference type="Proteomes" id="UP000009154">
    <property type="component" value="Chromosome"/>
</dbReference>
<organism evidence="2 3">
    <name type="scientific">Gordonia polyisoprenivorans (strain DSM 44266 / VH2)</name>
    <dbReference type="NCBI Taxonomy" id="1112204"/>
    <lineage>
        <taxon>Bacteria</taxon>
        <taxon>Bacillati</taxon>
        <taxon>Actinomycetota</taxon>
        <taxon>Actinomycetes</taxon>
        <taxon>Mycobacteriales</taxon>
        <taxon>Gordoniaceae</taxon>
        <taxon>Gordonia</taxon>
    </lineage>
</organism>
<gene>
    <name evidence="2" type="ordered locus">GPOL_c09340</name>
</gene>
<accession>H6MZL0</accession>
<evidence type="ECO:0000256" key="1">
    <source>
        <dbReference type="SAM" id="SignalP"/>
    </source>
</evidence>
<dbReference type="PROSITE" id="PS51257">
    <property type="entry name" value="PROKAR_LIPOPROTEIN"/>
    <property type="match status" value="1"/>
</dbReference>
<name>H6MZL0_GORPV</name>
<dbReference type="EMBL" id="CP003119">
    <property type="protein sequence ID" value="AFA71997.1"/>
    <property type="molecule type" value="Genomic_DNA"/>
</dbReference>
<feature type="signal peptide" evidence="1">
    <location>
        <begin position="1"/>
        <end position="19"/>
    </location>
</feature>